<feature type="compositionally biased region" description="Basic and acidic residues" evidence="2">
    <location>
        <begin position="76"/>
        <end position="87"/>
    </location>
</feature>
<comment type="caution">
    <text evidence="3">The sequence shown here is derived from an EMBL/GenBank/DDBJ whole genome shotgun (WGS) entry which is preliminary data.</text>
</comment>
<sequence>MVGDASSGELAEVVTRFAAELADLRVEVRNARRALDAALTDAEDLRRERDRLLELVVRQEAWLTQAGQSGAQPRTHSGEQTERPERRRAGKLRLFTRRFGGALRRQALASPPVQPAAIPPFQPAARVASLMPFSRDGAEPRPLLFAAVIGLVPAELDRVVALAQRQAEKAGVHVVFLTDCSELTLFRRYKALVEYLPPAGDLAGMADPAEVQLYLARRLGLLRRKWRPVRVLAYGRDALVWLETLTALPDAVDLRGLFTAEDRPQGAADATMA</sequence>
<evidence type="ECO:0000256" key="2">
    <source>
        <dbReference type="SAM" id="MobiDB-lite"/>
    </source>
</evidence>
<keyword evidence="1" id="KW-0175">Coiled coil</keyword>
<keyword evidence="4" id="KW-1185">Reference proteome</keyword>
<evidence type="ECO:0000313" key="3">
    <source>
        <dbReference type="EMBL" id="EWY35843.1"/>
    </source>
</evidence>
<dbReference type="Proteomes" id="UP000019486">
    <property type="component" value="Unassembled WGS sequence"/>
</dbReference>
<evidence type="ECO:0000256" key="1">
    <source>
        <dbReference type="SAM" id="Coils"/>
    </source>
</evidence>
<feature type="region of interest" description="Disordered" evidence="2">
    <location>
        <begin position="66"/>
        <end position="87"/>
    </location>
</feature>
<dbReference type="AlphaFoldDB" id="W9GWH6"/>
<protein>
    <submittedName>
        <fullName evidence="3">Uncharacterized protein</fullName>
    </submittedName>
</protein>
<dbReference type="STRING" id="1385369.N825_34080"/>
<evidence type="ECO:0000313" key="4">
    <source>
        <dbReference type="Proteomes" id="UP000019486"/>
    </source>
</evidence>
<feature type="compositionally biased region" description="Polar residues" evidence="2">
    <location>
        <begin position="66"/>
        <end position="75"/>
    </location>
</feature>
<dbReference type="EMBL" id="AVFL01000065">
    <property type="protein sequence ID" value="EWY35843.1"/>
    <property type="molecule type" value="Genomic_DNA"/>
</dbReference>
<gene>
    <name evidence="3" type="ORF">N825_34080</name>
</gene>
<reference evidence="3 4" key="1">
    <citation type="submission" date="2013-08" db="EMBL/GenBank/DDBJ databases">
        <title>The genome sequence of Skermanella stibiiresistens.</title>
        <authorList>
            <person name="Zhu W."/>
            <person name="Wang G."/>
        </authorList>
    </citation>
    <scope>NUCLEOTIDE SEQUENCE [LARGE SCALE GENOMIC DNA]</scope>
    <source>
        <strain evidence="3 4">SB22</strain>
    </source>
</reference>
<feature type="coiled-coil region" evidence="1">
    <location>
        <begin position="14"/>
        <end position="55"/>
    </location>
</feature>
<proteinExistence type="predicted"/>
<name>W9GWH6_9PROT</name>
<dbReference type="RefSeq" id="WP_157619761.1">
    <property type="nucleotide sequence ID" value="NZ_AVFL01000065.1"/>
</dbReference>
<accession>W9GWH6</accession>
<organism evidence="3 4">
    <name type="scientific">Skermanella stibiiresistens SB22</name>
    <dbReference type="NCBI Taxonomy" id="1385369"/>
    <lineage>
        <taxon>Bacteria</taxon>
        <taxon>Pseudomonadati</taxon>
        <taxon>Pseudomonadota</taxon>
        <taxon>Alphaproteobacteria</taxon>
        <taxon>Rhodospirillales</taxon>
        <taxon>Azospirillaceae</taxon>
        <taxon>Skermanella</taxon>
    </lineage>
</organism>